<evidence type="ECO:0000313" key="8">
    <source>
        <dbReference type="Proteomes" id="UP001156881"/>
    </source>
</evidence>
<keyword evidence="4 5" id="KW-0472">Membrane</keyword>
<dbReference type="EMBL" id="BSPG01000015">
    <property type="protein sequence ID" value="GLS44796.1"/>
    <property type="molecule type" value="Genomic_DNA"/>
</dbReference>
<evidence type="ECO:0000313" key="7">
    <source>
        <dbReference type="EMBL" id="GLS44796.1"/>
    </source>
</evidence>
<evidence type="ECO:0000256" key="1">
    <source>
        <dbReference type="ARBA" id="ARBA00004141"/>
    </source>
</evidence>
<sequence>MGTAPWNGRKGLLLSGRQVLTEQRPMNQPHTDYAQPYGATGYGGPLPVPYVRASLGGRTVAYLFDIAFIFLFTAILATAIAVIGLLTFGFGWTLFAILPASGIIYSAVTVGGSKQSTWGMRMLGLRVVAPESGGRVDILTAAIHALLFYVAISTFLLWCVDVLFGLLRPDRRLGHDLILGLAVVRA</sequence>
<evidence type="ECO:0000256" key="4">
    <source>
        <dbReference type="ARBA" id="ARBA00023136"/>
    </source>
</evidence>
<evidence type="ECO:0000256" key="5">
    <source>
        <dbReference type="SAM" id="Phobius"/>
    </source>
</evidence>
<comment type="subcellular location">
    <subcellularLocation>
        <location evidence="1">Membrane</location>
        <topology evidence="1">Multi-pass membrane protein</topology>
    </subcellularLocation>
</comment>
<evidence type="ECO:0000256" key="3">
    <source>
        <dbReference type="ARBA" id="ARBA00022989"/>
    </source>
</evidence>
<feature type="transmembrane region" description="Helical" evidence="5">
    <location>
        <begin position="145"/>
        <end position="167"/>
    </location>
</feature>
<accession>A0ABQ6D6L7</accession>
<protein>
    <recommendedName>
        <fullName evidence="6">RDD domain-containing protein</fullName>
    </recommendedName>
</protein>
<evidence type="ECO:0000259" key="6">
    <source>
        <dbReference type="Pfam" id="PF06271"/>
    </source>
</evidence>
<keyword evidence="8" id="KW-1185">Reference proteome</keyword>
<reference evidence="8" key="1">
    <citation type="journal article" date="2019" name="Int. J. Syst. Evol. Microbiol.">
        <title>The Global Catalogue of Microorganisms (GCM) 10K type strain sequencing project: providing services to taxonomists for standard genome sequencing and annotation.</title>
        <authorList>
            <consortium name="The Broad Institute Genomics Platform"/>
            <consortium name="The Broad Institute Genome Sequencing Center for Infectious Disease"/>
            <person name="Wu L."/>
            <person name="Ma J."/>
        </authorList>
    </citation>
    <scope>NUCLEOTIDE SEQUENCE [LARGE SCALE GENOMIC DNA]</scope>
    <source>
        <strain evidence="8">NBRC 107710</strain>
    </source>
</reference>
<feature type="transmembrane region" description="Helical" evidence="5">
    <location>
        <begin position="62"/>
        <end position="86"/>
    </location>
</feature>
<comment type="caution">
    <text evidence="7">The sequence shown here is derived from an EMBL/GenBank/DDBJ whole genome shotgun (WGS) entry which is preliminary data.</text>
</comment>
<keyword evidence="2 5" id="KW-0812">Transmembrane</keyword>
<name>A0ABQ6D6L7_9HYPH</name>
<gene>
    <name evidence="7" type="ORF">GCM10007884_27850</name>
</gene>
<organism evidence="7 8">
    <name type="scientific">Methylobacterium brachythecii</name>
    <dbReference type="NCBI Taxonomy" id="1176177"/>
    <lineage>
        <taxon>Bacteria</taxon>
        <taxon>Pseudomonadati</taxon>
        <taxon>Pseudomonadota</taxon>
        <taxon>Alphaproteobacteria</taxon>
        <taxon>Hyphomicrobiales</taxon>
        <taxon>Methylobacteriaceae</taxon>
        <taxon>Methylobacterium</taxon>
    </lineage>
</organism>
<dbReference type="Proteomes" id="UP001156881">
    <property type="component" value="Unassembled WGS sequence"/>
</dbReference>
<evidence type="ECO:0000256" key="2">
    <source>
        <dbReference type="ARBA" id="ARBA00022692"/>
    </source>
</evidence>
<keyword evidence="3 5" id="KW-1133">Transmembrane helix</keyword>
<feature type="transmembrane region" description="Helical" evidence="5">
    <location>
        <begin position="92"/>
        <end position="112"/>
    </location>
</feature>
<dbReference type="InterPro" id="IPR010432">
    <property type="entry name" value="RDD"/>
</dbReference>
<feature type="domain" description="RDD" evidence="6">
    <location>
        <begin position="53"/>
        <end position="179"/>
    </location>
</feature>
<proteinExistence type="predicted"/>
<dbReference type="Pfam" id="PF06271">
    <property type="entry name" value="RDD"/>
    <property type="match status" value="1"/>
</dbReference>